<gene>
    <name evidence="2" type="ORF">SCHPADRAFT_896397</name>
</gene>
<reference evidence="2 3" key="1">
    <citation type="submission" date="2015-04" db="EMBL/GenBank/DDBJ databases">
        <title>Complete genome sequence of Schizopora paradoxa KUC8140, a cosmopolitan wood degrader in East Asia.</title>
        <authorList>
            <consortium name="DOE Joint Genome Institute"/>
            <person name="Min B."/>
            <person name="Park H."/>
            <person name="Jang Y."/>
            <person name="Kim J.-J."/>
            <person name="Kim K.H."/>
            <person name="Pangilinan J."/>
            <person name="Lipzen A."/>
            <person name="Riley R."/>
            <person name="Grigoriev I.V."/>
            <person name="Spatafora J.W."/>
            <person name="Choi I.-G."/>
        </authorList>
    </citation>
    <scope>NUCLEOTIDE SEQUENCE [LARGE SCALE GENOMIC DNA]</scope>
    <source>
        <strain evidence="2 3">KUC8140</strain>
    </source>
</reference>
<sequence length="147" mass="15606">MSTQFAGRKTPFRDGKRDLVILRLASSSSLWASGCEVGGQGRVVVSMSILGTDDDGRGFSMGRGLEHLADNIMIRNILMDVVGAMKCIAIEMERTITHDGTSSSSTTNTPKRLPQPSPPQLAGVLASNTCVASSPSPKAQRVIQTSE</sequence>
<name>A0A0H2R6Z7_9AGAM</name>
<dbReference type="AlphaFoldDB" id="A0A0H2R6Z7"/>
<feature type="region of interest" description="Disordered" evidence="1">
    <location>
        <begin position="96"/>
        <end position="147"/>
    </location>
</feature>
<dbReference type="InParanoid" id="A0A0H2R6Z7"/>
<dbReference type="Proteomes" id="UP000053477">
    <property type="component" value="Unassembled WGS sequence"/>
</dbReference>
<feature type="compositionally biased region" description="Polar residues" evidence="1">
    <location>
        <begin position="126"/>
        <end position="147"/>
    </location>
</feature>
<dbReference type="EMBL" id="KQ086335">
    <property type="protein sequence ID" value="KLO05263.1"/>
    <property type="molecule type" value="Genomic_DNA"/>
</dbReference>
<evidence type="ECO:0000313" key="2">
    <source>
        <dbReference type="EMBL" id="KLO05263.1"/>
    </source>
</evidence>
<evidence type="ECO:0000313" key="3">
    <source>
        <dbReference type="Proteomes" id="UP000053477"/>
    </source>
</evidence>
<keyword evidence="3" id="KW-1185">Reference proteome</keyword>
<protein>
    <submittedName>
        <fullName evidence="2">Uncharacterized protein</fullName>
    </submittedName>
</protein>
<evidence type="ECO:0000256" key="1">
    <source>
        <dbReference type="SAM" id="MobiDB-lite"/>
    </source>
</evidence>
<proteinExistence type="predicted"/>
<feature type="compositionally biased region" description="Polar residues" evidence="1">
    <location>
        <begin position="98"/>
        <end position="110"/>
    </location>
</feature>
<organism evidence="2 3">
    <name type="scientific">Schizopora paradoxa</name>
    <dbReference type="NCBI Taxonomy" id="27342"/>
    <lineage>
        <taxon>Eukaryota</taxon>
        <taxon>Fungi</taxon>
        <taxon>Dikarya</taxon>
        <taxon>Basidiomycota</taxon>
        <taxon>Agaricomycotina</taxon>
        <taxon>Agaricomycetes</taxon>
        <taxon>Hymenochaetales</taxon>
        <taxon>Schizoporaceae</taxon>
        <taxon>Schizopora</taxon>
    </lineage>
</organism>
<accession>A0A0H2R6Z7</accession>